<organism evidence="1 2">
    <name type="scientific">Neisseria iguanae</name>
    <dbReference type="NCBI Taxonomy" id="90242"/>
    <lineage>
        <taxon>Bacteria</taxon>
        <taxon>Pseudomonadati</taxon>
        <taxon>Pseudomonadota</taxon>
        <taxon>Betaproteobacteria</taxon>
        <taxon>Neisseriales</taxon>
        <taxon>Neisseriaceae</taxon>
        <taxon>Neisseria</taxon>
    </lineage>
</organism>
<evidence type="ECO:0000313" key="1">
    <source>
        <dbReference type="EMBL" id="PSJ79576.1"/>
    </source>
</evidence>
<comment type="caution">
    <text evidence="1">The sequence shown here is derived from an EMBL/GenBank/DDBJ whole genome shotgun (WGS) entry which is preliminary data.</text>
</comment>
<keyword evidence="2" id="KW-1185">Reference proteome</keyword>
<dbReference type="RefSeq" id="WP_211296652.1">
    <property type="nucleotide sequence ID" value="NZ_PXYY01000091.1"/>
</dbReference>
<gene>
    <name evidence="1" type="ORF">C7N83_11310</name>
</gene>
<reference evidence="1 2" key="1">
    <citation type="submission" date="2018-03" db="EMBL/GenBank/DDBJ databases">
        <title>Neisseria weixii sp. nov., isolated from the intestinal contents of Tibetan Plateau pika (Ochotona curzoniae) in Yushu, Qinghai Province, China.</title>
        <authorList>
            <person name="Gui Z."/>
        </authorList>
    </citation>
    <scope>NUCLEOTIDE SEQUENCE [LARGE SCALE GENOMIC DNA]</scope>
    <source>
        <strain evidence="1 2">ATCC 51483</strain>
    </source>
</reference>
<name>A0A2P7TXX1_9NEIS</name>
<evidence type="ECO:0000313" key="2">
    <source>
        <dbReference type="Proteomes" id="UP000241868"/>
    </source>
</evidence>
<protein>
    <submittedName>
        <fullName evidence="1">Uncharacterized protein</fullName>
    </submittedName>
</protein>
<proteinExistence type="predicted"/>
<dbReference type="EMBL" id="PXYY01000091">
    <property type="protein sequence ID" value="PSJ79576.1"/>
    <property type="molecule type" value="Genomic_DNA"/>
</dbReference>
<feature type="non-terminal residue" evidence="1">
    <location>
        <position position="1"/>
    </location>
</feature>
<accession>A0A2P7TXX1</accession>
<dbReference type="Proteomes" id="UP000241868">
    <property type="component" value="Unassembled WGS sequence"/>
</dbReference>
<sequence>SCLCFRLARPVGGDSFDLVEWAKLNRNTGKQLQQPASAVANNNFLFQHLYSLKCDTDEEFAKVLGYCV</sequence>
<dbReference type="AlphaFoldDB" id="A0A2P7TXX1"/>